<dbReference type="PANTHER" id="PTHR10784">
    <property type="entry name" value="TRANSLATION INITIATION FACTOR 6"/>
    <property type="match status" value="1"/>
</dbReference>
<name>T0YKV0_9ZZZZ</name>
<dbReference type="SMART" id="SM00654">
    <property type="entry name" value="eIF6"/>
    <property type="match status" value="1"/>
</dbReference>
<dbReference type="NCBIfam" id="TIGR00323">
    <property type="entry name" value="eIF-6"/>
    <property type="match status" value="1"/>
</dbReference>
<organism evidence="3">
    <name type="scientific">mine drainage metagenome</name>
    <dbReference type="NCBI Taxonomy" id="410659"/>
    <lineage>
        <taxon>unclassified sequences</taxon>
        <taxon>metagenomes</taxon>
        <taxon>ecological metagenomes</taxon>
    </lineage>
</organism>
<accession>T0YKV0</accession>
<dbReference type="Pfam" id="PF01912">
    <property type="entry name" value="eIF-6"/>
    <property type="match status" value="1"/>
</dbReference>
<evidence type="ECO:0000256" key="1">
    <source>
        <dbReference type="ARBA" id="ARBA00022540"/>
    </source>
</evidence>
<dbReference type="Gene3D" id="3.75.10.10">
    <property type="entry name" value="L-arginine/glycine Amidinotransferase, Chain A"/>
    <property type="match status" value="1"/>
</dbReference>
<evidence type="ECO:0000313" key="3">
    <source>
        <dbReference type="EMBL" id="EQD33758.1"/>
    </source>
</evidence>
<evidence type="ECO:0000256" key="2">
    <source>
        <dbReference type="ARBA" id="ARBA00022917"/>
    </source>
</evidence>
<dbReference type="GO" id="GO:0003743">
    <property type="term" value="F:translation initiation factor activity"/>
    <property type="evidence" value="ECO:0007669"/>
    <property type="project" value="UniProtKB-KW"/>
</dbReference>
<reference evidence="3" key="1">
    <citation type="submission" date="2013-08" db="EMBL/GenBank/DDBJ databases">
        <authorList>
            <person name="Mendez C."/>
            <person name="Richter M."/>
            <person name="Ferrer M."/>
            <person name="Sanchez J."/>
        </authorList>
    </citation>
    <scope>NUCLEOTIDE SEQUENCE</scope>
</reference>
<comment type="caution">
    <text evidence="3">The sequence shown here is derived from an EMBL/GenBank/DDBJ whole genome shotgun (WGS) entry which is preliminary data.</text>
</comment>
<gene>
    <name evidence="3" type="ORF">B1B_17439</name>
</gene>
<protein>
    <submittedName>
        <fullName evidence="3">Translation initiation factor IF6</fullName>
    </submittedName>
</protein>
<proteinExistence type="predicted"/>
<dbReference type="GO" id="GO:0043022">
    <property type="term" value="F:ribosome binding"/>
    <property type="evidence" value="ECO:0007669"/>
    <property type="project" value="InterPro"/>
</dbReference>
<dbReference type="AlphaFoldDB" id="T0YKV0"/>
<keyword evidence="2" id="KW-0648">Protein biosynthesis</keyword>
<dbReference type="EMBL" id="AUZY01011645">
    <property type="protein sequence ID" value="EQD33758.1"/>
    <property type="molecule type" value="Genomic_DNA"/>
</dbReference>
<sequence length="203" mass="21138">MPVGSGSLAGSPYLGVFCRAGETLALLPPTAPEEFAGLVNRCLGVPTARTTVGGIEVVGSLVAFNSRGAVLPESTTDEEMATLAAFLPVRRMGGRINALGNTILANDLGAVVHPEYTEEQRQEIGWVLGVPVVPSTVAGLGTVAMAAVATNRGVVVHPRVTPVEVGVLESTLRVPVHKSTANFGIPLVGPASRPTPEEWWWGR</sequence>
<dbReference type="InterPro" id="IPR002769">
    <property type="entry name" value="eIF6"/>
</dbReference>
<dbReference type="SUPFAM" id="SSF55909">
    <property type="entry name" value="Pentein"/>
    <property type="match status" value="1"/>
</dbReference>
<dbReference type="GO" id="GO:0042256">
    <property type="term" value="P:cytosolic ribosome assembly"/>
    <property type="evidence" value="ECO:0007669"/>
    <property type="project" value="InterPro"/>
</dbReference>
<reference evidence="3" key="2">
    <citation type="journal article" date="2014" name="ISME J.">
        <title>Microbial stratification in low pH oxic and suboxic macroscopic growths along an acid mine drainage.</title>
        <authorList>
            <person name="Mendez-Garcia C."/>
            <person name="Mesa V."/>
            <person name="Sprenger R.R."/>
            <person name="Richter M."/>
            <person name="Diez M.S."/>
            <person name="Solano J."/>
            <person name="Bargiela R."/>
            <person name="Golyshina O.V."/>
            <person name="Manteca A."/>
            <person name="Ramos J.L."/>
            <person name="Gallego J.R."/>
            <person name="Llorente I."/>
            <person name="Martins Dos Santos V.A."/>
            <person name="Jensen O.N."/>
            <person name="Pelaez A.I."/>
            <person name="Sanchez J."/>
            <person name="Ferrer M."/>
        </authorList>
    </citation>
    <scope>NUCLEOTIDE SEQUENCE</scope>
</reference>
<keyword evidence="1 3" id="KW-0396">Initiation factor</keyword>